<dbReference type="Proteomes" id="UP001174997">
    <property type="component" value="Unassembled WGS sequence"/>
</dbReference>
<evidence type="ECO:0000313" key="3">
    <source>
        <dbReference type="EMBL" id="KAK0671350.1"/>
    </source>
</evidence>
<gene>
    <name evidence="3" type="ORF">QBC41DRAFT_386473</name>
</gene>
<keyword evidence="2" id="KW-0472">Membrane</keyword>
<feature type="region of interest" description="Disordered" evidence="1">
    <location>
        <begin position="624"/>
        <end position="672"/>
    </location>
</feature>
<feature type="non-terminal residue" evidence="3">
    <location>
        <position position="1"/>
    </location>
</feature>
<feature type="transmembrane region" description="Helical" evidence="2">
    <location>
        <begin position="533"/>
        <end position="555"/>
    </location>
</feature>
<feature type="transmembrane region" description="Helical" evidence="2">
    <location>
        <begin position="567"/>
        <end position="585"/>
    </location>
</feature>
<feature type="transmembrane region" description="Helical" evidence="2">
    <location>
        <begin position="101"/>
        <end position="120"/>
    </location>
</feature>
<sequence length="727" mass="82980">MANEHLAVDLDEDNVVVPLMKSPVVRVKSFPKEVPSPAGGQGSDLNLESLGWKESVDDQPEFEKHAEATNIEVFYDLFFAAILCVFAEVQDVTTIQQLSSFIAYFVLLWFTWALLGLFDVRFITDSIFERSVRAVHFGVMVGFAVVAPTWSLQEQKGQTFRTLSLILMTSRLAMASQYGSIMWHIRRFKRTTLPMGLMLLLNVVAALIYLGVAFAFKDSTNSNLYAIWFILVSLETIITIVLSLQFQVLSFSGTHIVARMSLLSYIFMGEGIITVLSAVTKVVINHNSWTSATIGNVAAGIANLYLIYMIYFDWRRNLKMPLHKELLWSFLHFPFHLFLKLFILGSSQFVIWYKVIESYLATSEMFMTALKAGDEPGFKITTSWFVSAINGTLTEVFDLYRPKYDVTGLSISQGLEKLEEIPDDFWATVEDIPEADFLENETVVNILNTLEELLIAMQNSLFATFNVNGYSAFESNDNTFNHATELEQEVFDLNWGKFKLVFSYAYVAAGLTLIMMNILYITSRTRGWTPFNYVRKGLNFLIGIGLCLVTLVTLNKERMFELWGTPWPLPILVITLFIVLILNHLPQPPPIFFKTKHSGGDKRKRQKTGWGVVRQMGFRTAAAPAEKNPGLPGAGSAHPQEGQQVPVPGYQQQDSPVVSEQQRHYEQQYLQQQQQQQRQQQYQDYQYHQQYQEVDITGYPEQQYQQGYQQHQHQHQGYGLAPYQQGY</sequence>
<proteinExistence type="predicted"/>
<dbReference type="AlphaFoldDB" id="A0AA39ZHY4"/>
<feature type="region of interest" description="Disordered" evidence="1">
    <location>
        <begin position="704"/>
        <end position="727"/>
    </location>
</feature>
<keyword evidence="2" id="KW-0812">Transmembrane</keyword>
<feature type="transmembrane region" description="Helical" evidence="2">
    <location>
        <begin position="292"/>
        <end position="314"/>
    </location>
</feature>
<feature type="compositionally biased region" description="Low complexity" evidence="1">
    <location>
        <begin position="639"/>
        <end position="653"/>
    </location>
</feature>
<evidence type="ECO:0008006" key="5">
    <source>
        <dbReference type="Google" id="ProtNLM"/>
    </source>
</evidence>
<feature type="transmembrane region" description="Helical" evidence="2">
    <location>
        <begin position="197"/>
        <end position="216"/>
    </location>
</feature>
<name>A0AA39ZHY4_9PEZI</name>
<accession>A0AA39ZHY4</accession>
<feature type="transmembrane region" description="Helical" evidence="2">
    <location>
        <begin position="132"/>
        <end position="151"/>
    </location>
</feature>
<dbReference type="PANTHER" id="PTHR42101">
    <property type="entry name" value="CHROMOSOME 16, WHOLE GENOME SHOTGUN SEQUENCE"/>
    <property type="match status" value="1"/>
</dbReference>
<keyword evidence="4" id="KW-1185">Reference proteome</keyword>
<reference evidence="3" key="1">
    <citation type="submission" date="2023-06" db="EMBL/GenBank/DDBJ databases">
        <title>Genome-scale phylogeny and comparative genomics of the fungal order Sordariales.</title>
        <authorList>
            <consortium name="Lawrence Berkeley National Laboratory"/>
            <person name="Hensen N."/>
            <person name="Bonometti L."/>
            <person name="Westerberg I."/>
            <person name="Brannstrom I.O."/>
            <person name="Guillou S."/>
            <person name="Cros-Aarteil S."/>
            <person name="Calhoun S."/>
            <person name="Haridas S."/>
            <person name="Kuo A."/>
            <person name="Mondo S."/>
            <person name="Pangilinan J."/>
            <person name="Riley R."/>
            <person name="Labutti K."/>
            <person name="Andreopoulos B."/>
            <person name="Lipzen A."/>
            <person name="Chen C."/>
            <person name="Yanf M."/>
            <person name="Daum C."/>
            <person name="Ng V."/>
            <person name="Clum A."/>
            <person name="Steindorff A."/>
            <person name="Ohm R."/>
            <person name="Martin F."/>
            <person name="Silar P."/>
            <person name="Natvig D."/>
            <person name="Lalanne C."/>
            <person name="Gautier V."/>
            <person name="Ament-Velasquez S.L."/>
            <person name="Kruys A."/>
            <person name="Hutchinson M.I."/>
            <person name="Powell A.J."/>
            <person name="Barry K."/>
            <person name="Miller A.N."/>
            <person name="Grigoriev I.V."/>
            <person name="Debuchy R."/>
            <person name="Gladieux P."/>
            <person name="Thoren M.H."/>
            <person name="Johannesson H."/>
        </authorList>
    </citation>
    <scope>NUCLEOTIDE SEQUENCE</scope>
    <source>
        <strain evidence="3">CBS 307.81</strain>
    </source>
</reference>
<dbReference type="PANTHER" id="PTHR42101:SF1">
    <property type="entry name" value="LOW TEMPERATURE REQUIREMENT A"/>
    <property type="match status" value="1"/>
</dbReference>
<organism evidence="3 4">
    <name type="scientific">Cercophora samala</name>
    <dbReference type="NCBI Taxonomy" id="330535"/>
    <lineage>
        <taxon>Eukaryota</taxon>
        <taxon>Fungi</taxon>
        <taxon>Dikarya</taxon>
        <taxon>Ascomycota</taxon>
        <taxon>Pezizomycotina</taxon>
        <taxon>Sordariomycetes</taxon>
        <taxon>Sordariomycetidae</taxon>
        <taxon>Sordariales</taxon>
        <taxon>Lasiosphaeriaceae</taxon>
        <taxon>Cercophora</taxon>
    </lineage>
</organism>
<feature type="transmembrane region" description="Helical" evidence="2">
    <location>
        <begin position="222"/>
        <end position="244"/>
    </location>
</feature>
<feature type="compositionally biased region" description="Low complexity" evidence="1">
    <location>
        <begin position="704"/>
        <end position="719"/>
    </location>
</feature>
<feature type="transmembrane region" description="Helical" evidence="2">
    <location>
        <begin position="256"/>
        <end position="280"/>
    </location>
</feature>
<dbReference type="EMBL" id="JAULSY010000022">
    <property type="protein sequence ID" value="KAK0671350.1"/>
    <property type="molecule type" value="Genomic_DNA"/>
</dbReference>
<feature type="transmembrane region" description="Helical" evidence="2">
    <location>
        <begin position="501"/>
        <end position="521"/>
    </location>
</feature>
<protein>
    <recommendedName>
        <fullName evidence="5">Low temperature requirement A</fullName>
    </recommendedName>
</protein>
<keyword evidence="2" id="KW-1133">Transmembrane helix</keyword>
<evidence type="ECO:0000256" key="1">
    <source>
        <dbReference type="SAM" id="MobiDB-lite"/>
    </source>
</evidence>
<comment type="caution">
    <text evidence="3">The sequence shown here is derived from an EMBL/GenBank/DDBJ whole genome shotgun (WGS) entry which is preliminary data.</text>
</comment>
<evidence type="ECO:0000313" key="4">
    <source>
        <dbReference type="Proteomes" id="UP001174997"/>
    </source>
</evidence>
<evidence type="ECO:0000256" key="2">
    <source>
        <dbReference type="SAM" id="Phobius"/>
    </source>
</evidence>